<dbReference type="GO" id="GO:0051082">
    <property type="term" value="F:unfolded protein binding"/>
    <property type="evidence" value="ECO:0007669"/>
    <property type="project" value="InterPro"/>
</dbReference>
<dbReference type="PROSITE" id="PS00750">
    <property type="entry name" value="TCP1_1"/>
    <property type="match status" value="1"/>
</dbReference>
<dbReference type="InterPro" id="IPR027413">
    <property type="entry name" value="GROEL-like_equatorial_sf"/>
</dbReference>
<keyword evidence="3 5" id="KW-0067">ATP-binding</keyword>
<evidence type="ECO:0000256" key="3">
    <source>
        <dbReference type="ARBA" id="ARBA00022840"/>
    </source>
</evidence>
<name>A0A426ZQ88_ENSVE</name>
<dbReference type="InterPro" id="IPR002423">
    <property type="entry name" value="Cpn60/GroEL/TCP-1"/>
</dbReference>
<evidence type="ECO:0000313" key="6">
    <source>
        <dbReference type="EMBL" id="RRT66110.1"/>
    </source>
</evidence>
<evidence type="ECO:0000256" key="1">
    <source>
        <dbReference type="ARBA" id="ARBA00008020"/>
    </source>
</evidence>
<evidence type="ECO:0000313" key="7">
    <source>
        <dbReference type="Proteomes" id="UP000287651"/>
    </source>
</evidence>
<keyword evidence="2 5" id="KW-0547">Nucleotide-binding</keyword>
<evidence type="ECO:0008006" key="8">
    <source>
        <dbReference type="Google" id="ProtNLM"/>
    </source>
</evidence>
<comment type="similarity">
    <text evidence="1 5">Belongs to the TCP-1 chaperonin family.</text>
</comment>
<evidence type="ECO:0000256" key="4">
    <source>
        <dbReference type="ARBA" id="ARBA00023186"/>
    </source>
</evidence>
<dbReference type="PROSITE" id="PS00751">
    <property type="entry name" value="TCP1_2"/>
    <property type="match status" value="1"/>
</dbReference>
<dbReference type="PRINTS" id="PR00304">
    <property type="entry name" value="TCOMPLEXTCP1"/>
</dbReference>
<keyword evidence="4 5" id="KW-0143">Chaperone</keyword>
<dbReference type="Pfam" id="PF00118">
    <property type="entry name" value="Cpn60_TCP1"/>
    <property type="match status" value="1"/>
</dbReference>
<dbReference type="EMBL" id="AMZH03005559">
    <property type="protein sequence ID" value="RRT66110.1"/>
    <property type="molecule type" value="Genomic_DNA"/>
</dbReference>
<dbReference type="Proteomes" id="UP000287651">
    <property type="component" value="Unassembled WGS sequence"/>
</dbReference>
<gene>
    <name evidence="6" type="ORF">B296_00032218</name>
</gene>
<dbReference type="InterPro" id="IPR002194">
    <property type="entry name" value="Chaperonin_TCP-1_CS"/>
</dbReference>
<dbReference type="GO" id="GO:0140662">
    <property type="term" value="F:ATP-dependent protein folding chaperone"/>
    <property type="evidence" value="ECO:0007669"/>
    <property type="project" value="InterPro"/>
</dbReference>
<reference evidence="6 7" key="1">
    <citation type="journal article" date="2014" name="Agronomy (Basel)">
        <title>A Draft Genome Sequence for Ensete ventricosum, the Drought-Tolerant Tree Against Hunger.</title>
        <authorList>
            <person name="Harrison J."/>
            <person name="Moore K.A."/>
            <person name="Paszkiewicz K."/>
            <person name="Jones T."/>
            <person name="Grant M."/>
            <person name="Ambacheew D."/>
            <person name="Muzemil S."/>
            <person name="Studholme D.J."/>
        </authorList>
    </citation>
    <scope>NUCLEOTIDE SEQUENCE [LARGE SCALE GENOMIC DNA]</scope>
</reference>
<dbReference type="AlphaFoldDB" id="A0A426ZQ88"/>
<evidence type="ECO:0000256" key="2">
    <source>
        <dbReference type="ARBA" id="ARBA00022741"/>
    </source>
</evidence>
<dbReference type="SUPFAM" id="SSF48592">
    <property type="entry name" value="GroEL equatorial domain-like"/>
    <property type="match status" value="1"/>
</dbReference>
<dbReference type="Gene3D" id="1.10.560.10">
    <property type="entry name" value="GroEL-like equatorial domain"/>
    <property type="match status" value="1"/>
</dbReference>
<organism evidence="6 7">
    <name type="scientific">Ensete ventricosum</name>
    <name type="common">Abyssinian banana</name>
    <name type="synonym">Musa ensete</name>
    <dbReference type="NCBI Taxonomy" id="4639"/>
    <lineage>
        <taxon>Eukaryota</taxon>
        <taxon>Viridiplantae</taxon>
        <taxon>Streptophyta</taxon>
        <taxon>Embryophyta</taxon>
        <taxon>Tracheophyta</taxon>
        <taxon>Spermatophyta</taxon>
        <taxon>Magnoliopsida</taxon>
        <taxon>Liliopsida</taxon>
        <taxon>Zingiberales</taxon>
        <taxon>Musaceae</taxon>
        <taxon>Ensete</taxon>
    </lineage>
</organism>
<protein>
    <recommendedName>
        <fullName evidence="8">T-complex protein 1 subunit eta</fullName>
    </recommendedName>
</protein>
<dbReference type="PANTHER" id="PTHR11353">
    <property type="entry name" value="CHAPERONIN"/>
    <property type="match status" value="1"/>
</dbReference>
<dbReference type="GO" id="GO:0005524">
    <property type="term" value="F:ATP binding"/>
    <property type="evidence" value="ECO:0007669"/>
    <property type="project" value="UniProtKB-KW"/>
</dbReference>
<accession>A0A426ZQ88</accession>
<dbReference type="InterPro" id="IPR017998">
    <property type="entry name" value="Chaperone_TCP-1"/>
</dbReference>
<evidence type="ECO:0000256" key="5">
    <source>
        <dbReference type="RuleBase" id="RU004187"/>
    </source>
</evidence>
<comment type="caution">
    <text evidence="6">The sequence shown here is derived from an EMBL/GenBank/DDBJ whole genome shotgun (WGS) entry which is preliminary data.</text>
</comment>
<dbReference type="GO" id="GO:0016887">
    <property type="term" value="F:ATP hydrolysis activity"/>
    <property type="evidence" value="ECO:0007669"/>
    <property type="project" value="InterPro"/>
</dbReference>
<proteinExistence type="inferred from homology"/>
<feature type="non-terminal residue" evidence="6">
    <location>
        <position position="1"/>
    </location>
</feature>
<sequence>RSLNRFHLFSQNPKANPRPGAYRNLLPGLFSSSYSAFPPPFSASDGGDAGTTSFFLVVCWCSALNLTINYLDLLVRWLQQPQIILLKEGTDTSQGKAQVVSNINACTAVADVVRTTLGPRGMDKLIHDEKGSTTISNDGATIMKLLDVVHPAAKILVDIAKSQDSEVTHHYPLQFIDEAERSLHDAIMIVRRALKNSTIVPGGGAIDVTTCNTPLSCSIFPLLEDNHFTAFGRWS</sequence>